<gene>
    <name evidence="3" type="ORF">CyHV3-GZ_ORF95L</name>
    <name evidence="2" type="ORF">CyHV3_ORF95</name>
</gene>
<reference evidence="3 6" key="3">
    <citation type="journal article" date="2015" name="Vet. Microbiol.">
        <title>Whole-genome sequence of a novel Chinese cyprinid herpesvirus 3 isolate reveals the existence of a distinct European genotype in East Asia.</title>
        <authorList>
            <person name="Li W."/>
            <person name="Lee X."/>
            <person name="Weng S."/>
            <person name="He J."/>
            <person name="Dong C."/>
        </authorList>
    </citation>
    <scope>NUCLEOTIDE SEQUENCE [LARGE SCALE GENOMIC DNA]</scope>
    <source>
        <strain evidence="3">KHV-GZ11</strain>
    </source>
</reference>
<keyword evidence="5" id="KW-1185">Reference proteome</keyword>
<dbReference type="Proteomes" id="UP000106924">
    <property type="component" value="Segment"/>
</dbReference>
<accession>A3QMR3</accession>
<dbReference type="EMBL" id="DQ177346">
    <property type="protein sequence ID" value="ABF81818.1"/>
    <property type="molecule type" value="Genomic_DNA"/>
</dbReference>
<dbReference type="GeneID" id="11266425"/>
<dbReference type="Proteomes" id="UP000160099">
    <property type="component" value="Segment"/>
</dbReference>
<sequence length="216" mass="24080">MFDQLTVCICKYVTEQFPETREIVAAILTYHVVPFDASAEQIEAQLAAAFGSRDSLIKRVDNEYELFSMLLGKLGISETAPKRLEPDGRDNKKAFPVSMPLLWFLTMLFEHHERYERLVSGGAATKMLPRRTVEDMANAFLSTADKIYNSTKNTPTEAAVVATKTHIGQALIYVQRCLTRIRTLKDVASAQQQSVLPSAYAGSNYGTQPPSSKPAW</sequence>
<evidence type="ECO:0000313" key="4">
    <source>
        <dbReference type="Proteomes" id="UP000106924"/>
    </source>
</evidence>
<dbReference type="KEGG" id="vg:11266425"/>
<dbReference type="EMBL" id="DQ657948">
    <property type="protein sequence ID" value="ABG42922.1"/>
    <property type="molecule type" value="Genomic_DNA"/>
</dbReference>
<evidence type="ECO:0000313" key="2">
    <source>
        <dbReference type="EMBL" id="ABG42922.1"/>
    </source>
</evidence>
<proteinExistence type="predicted"/>
<evidence type="ECO:0000313" key="3">
    <source>
        <dbReference type="EMBL" id="AIC32450.1"/>
    </source>
</evidence>
<organism evidence="1 4">
    <name type="scientific">Cyprinid herpesvirus 3</name>
    <name type="common">CyHV-3</name>
    <dbReference type="NCBI Taxonomy" id="180230"/>
    <lineage>
        <taxon>Viruses</taxon>
        <taxon>Duplodnaviria</taxon>
        <taxon>Heunggongvirae</taxon>
        <taxon>Peploviricota</taxon>
        <taxon>Herviviricetes</taxon>
        <taxon>Herpesvirales</taxon>
        <taxon>Alloherpesviridae</taxon>
        <taxon>Cyvirus</taxon>
        <taxon>Cyvirus cyprinidallo3</taxon>
    </lineage>
</organism>
<name>A3QMR3_CYHV3</name>
<protein>
    <submittedName>
        <fullName evidence="3">ORF95L</fullName>
    </submittedName>
    <submittedName>
        <fullName evidence="2">Protein ORF95</fullName>
    </submittedName>
</protein>
<dbReference type="RefSeq" id="YP_001096130.1">
    <property type="nucleotide sequence ID" value="NC_009127.1"/>
</dbReference>
<reference evidence="4 5" key="1">
    <citation type="journal article" date="2007" name="J. Virol.">
        <title>Genome sequences of three koi herpesvirus isolates representing the expanding distribution of an emerging disease threatening koi and common carp worldwide.</title>
        <authorList>
            <person name="Aoki T."/>
            <person name="Hirono I."/>
            <person name="Kurokawa K."/>
            <person name="Fukuda H."/>
            <person name="Nahary R."/>
            <person name="Eldar A."/>
            <person name="Davison A.J."/>
            <person name="Waltzek T.B."/>
            <person name="Bercovier H."/>
            <person name="Hedrick R.P."/>
        </authorList>
    </citation>
    <scope>NUCLEOTIDE SEQUENCE [LARGE SCALE GENOMIC DNA]</scope>
    <source>
        <strain evidence="1">KHV-I</strain>
        <strain evidence="2 5">KHV-U</strain>
    </source>
</reference>
<dbReference type="Proteomes" id="UP000156776">
    <property type="component" value="Segment"/>
</dbReference>
<evidence type="ECO:0000313" key="1">
    <source>
        <dbReference type="EMBL" id="ABF81818.1"/>
    </source>
</evidence>
<reference evidence="2" key="2">
    <citation type="submission" date="2007-03" db="EMBL/GenBank/DDBJ databases">
        <title>Comparative genomics of carp herpesviruses.</title>
        <authorList>
            <person name="Davison A.J."/>
            <person name="Kurobe T."/>
            <person name="Gatherer D."/>
            <person name="Cunningham C."/>
            <person name="Waltzek T.B."/>
            <person name="Korf I."/>
            <person name="Fukuda H."/>
            <person name="Hedrick R.P."/>
        </authorList>
    </citation>
    <scope>NUCLEOTIDE SEQUENCE</scope>
    <source>
        <strain evidence="2">KHV-U</strain>
    </source>
</reference>
<dbReference type="EMBL" id="KJ627438">
    <property type="protein sequence ID" value="AIC32450.1"/>
    <property type="molecule type" value="Genomic_DNA"/>
</dbReference>
<evidence type="ECO:0000313" key="5">
    <source>
        <dbReference type="Proteomes" id="UP000156776"/>
    </source>
</evidence>
<evidence type="ECO:0000313" key="6">
    <source>
        <dbReference type="Proteomes" id="UP000160099"/>
    </source>
</evidence>
<dbReference type="OrthoDB" id="11089at10239"/>